<dbReference type="SUPFAM" id="SSF49723">
    <property type="entry name" value="Lipase/lipooxygenase domain (PLAT/LH2 domain)"/>
    <property type="match status" value="1"/>
</dbReference>
<feature type="chain" id="PRO_5041325853" evidence="1">
    <location>
        <begin position="18"/>
        <end position="203"/>
    </location>
</feature>
<proteinExistence type="predicted"/>
<comment type="caution">
    <text evidence="2">The sequence shown here is derived from an EMBL/GenBank/DDBJ whole genome shotgun (WGS) entry which is preliminary data.</text>
</comment>
<evidence type="ECO:0000256" key="1">
    <source>
        <dbReference type="SAM" id="SignalP"/>
    </source>
</evidence>
<gene>
    <name evidence="2" type="ORF">QR680_007803</name>
</gene>
<sequence>MILATIVLLALSQVGHATFKGKRFLGKDHDMLVAFKVRTADDLLAGSNSNISFSFGYVNELTDKLVYHHESVEFRNGKNHFEKKQLDSFRDMLNGWRYSKVETACAEQSTKAAEYTKCLTHPNIVFINVQNNKLIDLNADWMLDNIIVTITIRSKKGTKVTGTSHFVAENKWIKTKKYYLRSSESSARMPVREGAPFNGKSFP</sequence>
<reference evidence="2" key="1">
    <citation type="submission" date="2023-06" db="EMBL/GenBank/DDBJ databases">
        <title>Genomic analysis of the entomopathogenic nematode Steinernema hermaphroditum.</title>
        <authorList>
            <person name="Schwarz E.M."/>
            <person name="Heppert J.K."/>
            <person name="Baniya A."/>
            <person name="Schwartz H.T."/>
            <person name="Tan C.-H."/>
            <person name="Antoshechkin I."/>
            <person name="Sternberg P.W."/>
            <person name="Goodrich-Blair H."/>
            <person name="Dillman A.R."/>
        </authorList>
    </citation>
    <scope>NUCLEOTIDE SEQUENCE</scope>
    <source>
        <strain evidence="2">PS9179</strain>
        <tissue evidence="2">Whole animal</tissue>
    </source>
</reference>
<evidence type="ECO:0000313" key="2">
    <source>
        <dbReference type="EMBL" id="KAK0422816.1"/>
    </source>
</evidence>
<keyword evidence="3" id="KW-1185">Reference proteome</keyword>
<organism evidence="2 3">
    <name type="scientific">Steinernema hermaphroditum</name>
    <dbReference type="NCBI Taxonomy" id="289476"/>
    <lineage>
        <taxon>Eukaryota</taxon>
        <taxon>Metazoa</taxon>
        <taxon>Ecdysozoa</taxon>
        <taxon>Nematoda</taxon>
        <taxon>Chromadorea</taxon>
        <taxon>Rhabditida</taxon>
        <taxon>Tylenchina</taxon>
        <taxon>Panagrolaimomorpha</taxon>
        <taxon>Strongyloidoidea</taxon>
        <taxon>Steinernematidae</taxon>
        <taxon>Steinernema</taxon>
    </lineage>
</organism>
<dbReference type="Proteomes" id="UP001175271">
    <property type="component" value="Unassembled WGS sequence"/>
</dbReference>
<keyword evidence="1" id="KW-0732">Signal</keyword>
<evidence type="ECO:0000313" key="3">
    <source>
        <dbReference type="Proteomes" id="UP001175271"/>
    </source>
</evidence>
<dbReference type="EMBL" id="JAUCMV010000001">
    <property type="protein sequence ID" value="KAK0422816.1"/>
    <property type="molecule type" value="Genomic_DNA"/>
</dbReference>
<dbReference type="InterPro" id="IPR036392">
    <property type="entry name" value="PLAT/LH2_dom_sf"/>
</dbReference>
<accession>A0AA39IFV9</accession>
<name>A0AA39IFV9_9BILA</name>
<dbReference type="AlphaFoldDB" id="A0AA39IFV9"/>
<feature type="signal peptide" evidence="1">
    <location>
        <begin position="1"/>
        <end position="17"/>
    </location>
</feature>
<protein>
    <submittedName>
        <fullName evidence="2">Uncharacterized protein</fullName>
    </submittedName>
</protein>